<keyword evidence="5" id="KW-0346">Stress response</keyword>
<gene>
    <name evidence="11" type="ORF">AQUCO_01400160v1</name>
</gene>
<dbReference type="CDD" id="cd00446">
    <property type="entry name" value="GrpE"/>
    <property type="match status" value="1"/>
</dbReference>
<sequence>MAVDFSISHLSFTPSISTIRTPSNSTTLSFKTASIFPRNRQTSLYCKSNLGFQTARSFFKTFVSINNAEPEVNNDKEGKVGEKLSYDLKTLIDAYKEAILTRDKETVSKIEEIILILENEKNELVQKVTTLSADIAAEKKKYILTQADFDNFRKRLEKDQRRLTSNTQRDVLESLLPVVDNFERAKQQIKPETEKAKKINTSYQSIYKQFVEIMRSLRVSVVETVGKPFDPLLHEAIAREESQGFKEGIIIQEIRRGFALGDQLLRPAVVKVSIGPGRKKAPVPTIESEEEPITAGLDDEGNS</sequence>
<dbReference type="PROSITE" id="PS01071">
    <property type="entry name" value="GRPE"/>
    <property type="match status" value="1"/>
</dbReference>
<evidence type="ECO:0000313" key="12">
    <source>
        <dbReference type="Proteomes" id="UP000230069"/>
    </source>
</evidence>
<comment type="subcellular location">
    <subcellularLocation>
        <location evidence="1">Cytoplasm</location>
    </subcellularLocation>
    <subcellularLocation>
        <location evidence="7">Mitochondrion matrix</location>
    </subcellularLocation>
</comment>
<keyword evidence="4" id="KW-0963">Cytoplasm</keyword>
<dbReference type="GO" id="GO:0006457">
    <property type="term" value="P:protein folding"/>
    <property type="evidence" value="ECO:0007669"/>
    <property type="project" value="InterPro"/>
</dbReference>
<evidence type="ECO:0000256" key="7">
    <source>
        <dbReference type="RuleBase" id="RU000640"/>
    </source>
</evidence>
<comment type="subunit">
    <text evidence="3">Homodimer.</text>
</comment>
<evidence type="ECO:0000256" key="4">
    <source>
        <dbReference type="ARBA" id="ARBA00022490"/>
    </source>
</evidence>
<evidence type="ECO:0000256" key="8">
    <source>
        <dbReference type="RuleBase" id="RU004478"/>
    </source>
</evidence>
<evidence type="ECO:0000313" key="11">
    <source>
        <dbReference type="EMBL" id="PIA47293.1"/>
    </source>
</evidence>
<dbReference type="AlphaFoldDB" id="A0A2G5DUU2"/>
<dbReference type="Proteomes" id="UP000230069">
    <property type="component" value="Unassembled WGS sequence"/>
</dbReference>
<evidence type="ECO:0000256" key="1">
    <source>
        <dbReference type="ARBA" id="ARBA00004496"/>
    </source>
</evidence>
<dbReference type="PRINTS" id="PR00773">
    <property type="entry name" value="GRPEPROTEIN"/>
</dbReference>
<keyword evidence="6 7" id="KW-0143">Chaperone</keyword>
<dbReference type="FunFam" id="2.30.22.10:FF:000001">
    <property type="entry name" value="Protein GrpE"/>
    <property type="match status" value="1"/>
</dbReference>
<comment type="similarity">
    <text evidence="2 8">Belongs to the GrpE family.</text>
</comment>
<protein>
    <recommendedName>
        <fullName evidence="7">GrpE protein homolog</fullName>
    </recommendedName>
</protein>
<dbReference type="GO" id="GO:0005759">
    <property type="term" value="C:mitochondrial matrix"/>
    <property type="evidence" value="ECO:0007669"/>
    <property type="project" value="UniProtKB-SubCell"/>
</dbReference>
<dbReference type="NCBIfam" id="NF010741">
    <property type="entry name" value="PRK14143.1"/>
    <property type="match status" value="1"/>
</dbReference>
<dbReference type="Pfam" id="PF01025">
    <property type="entry name" value="GrpE"/>
    <property type="match status" value="1"/>
</dbReference>
<dbReference type="PANTHER" id="PTHR21237:SF40">
    <property type="entry name" value="CELL CYCLE AND APOPTOSIS REGULATOR PROTEIN 2"/>
    <property type="match status" value="1"/>
</dbReference>
<keyword evidence="9" id="KW-0175">Coiled coil</keyword>
<dbReference type="GO" id="GO:0000774">
    <property type="term" value="F:adenyl-nucleotide exchange factor activity"/>
    <property type="evidence" value="ECO:0007669"/>
    <property type="project" value="InterPro"/>
</dbReference>
<proteinExistence type="inferred from homology"/>
<dbReference type="InterPro" id="IPR009012">
    <property type="entry name" value="GrpE_head"/>
</dbReference>
<dbReference type="GO" id="GO:0009507">
    <property type="term" value="C:chloroplast"/>
    <property type="evidence" value="ECO:0007669"/>
    <property type="project" value="TreeGrafter"/>
</dbReference>
<organism evidence="11 12">
    <name type="scientific">Aquilegia coerulea</name>
    <name type="common">Rocky mountain columbine</name>
    <dbReference type="NCBI Taxonomy" id="218851"/>
    <lineage>
        <taxon>Eukaryota</taxon>
        <taxon>Viridiplantae</taxon>
        <taxon>Streptophyta</taxon>
        <taxon>Embryophyta</taxon>
        <taxon>Tracheophyta</taxon>
        <taxon>Spermatophyta</taxon>
        <taxon>Magnoliopsida</taxon>
        <taxon>Ranunculales</taxon>
        <taxon>Ranunculaceae</taxon>
        <taxon>Thalictroideae</taxon>
        <taxon>Aquilegia</taxon>
    </lineage>
</organism>
<dbReference type="Gene3D" id="3.90.20.20">
    <property type="match status" value="1"/>
</dbReference>
<dbReference type="InParanoid" id="A0A2G5DUU2"/>
<evidence type="ECO:0000256" key="5">
    <source>
        <dbReference type="ARBA" id="ARBA00023016"/>
    </source>
</evidence>
<dbReference type="PANTHER" id="PTHR21237">
    <property type="entry name" value="GRPE PROTEIN"/>
    <property type="match status" value="1"/>
</dbReference>
<dbReference type="GO" id="GO:0051082">
    <property type="term" value="F:unfolded protein binding"/>
    <property type="evidence" value="ECO:0007669"/>
    <property type="project" value="TreeGrafter"/>
</dbReference>
<feature type="coiled-coil region" evidence="9">
    <location>
        <begin position="107"/>
        <end position="134"/>
    </location>
</feature>
<feature type="compositionally biased region" description="Acidic residues" evidence="10">
    <location>
        <begin position="287"/>
        <end position="303"/>
    </location>
</feature>
<dbReference type="Gene3D" id="2.30.22.10">
    <property type="entry name" value="Head domain of nucleotide exchange factor GrpE"/>
    <property type="match status" value="1"/>
</dbReference>
<dbReference type="OrthoDB" id="201635at2759"/>
<dbReference type="InterPro" id="IPR000740">
    <property type="entry name" value="GrpE"/>
</dbReference>
<dbReference type="SUPFAM" id="SSF51064">
    <property type="entry name" value="Head domain of nucleotide exchange factor GrpE"/>
    <property type="match status" value="1"/>
</dbReference>
<accession>A0A2G5DUU2</accession>
<dbReference type="FunCoup" id="A0A2G5DUU2">
    <property type="interactions" value="594"/>
</dbReference>
<reference evidence="11 12" key="1">
    <citation type="submission" date="2017-09" db="EMBL/GenBank/DDBJ databases">
        <title>WGS assembly of Aquilegia coerulea Goldsmith.</title>
        <authorList>
            <person name="Hodges S."/>
            <person name="Kramer E."/>
            <person name="Nordborg M."/>
            <person name="Tomkins J."/>
            <person name="Borevitz J."/>
            <person name="Derieg N."/>
            <person name="Yan J."/>
            <person name="Mihaltcheva S."/>
            <person name="Hayes R.D."/>
            <person name="Rokhsar D."/>
        </authorList>
    </citation>
    <scope>NUCLEOTIDE SEQUENCE [LARGE SCALE GENOMIC DNA]</scope>
    <source>
        <strain evidence="12">cv. Goldsmith</strain>
    </source>
</reference>
<dbReference type="GO" id="GO:0051087">
    <property type="term" value="F:protein-folding chaperone binding"/>
    <property type="evidence" value="ECO:0007669"/>
    <property type="project" value="InterPro"/>
</dbReference>
<dbReference type="GO" id="GO:0042803">
    <property type="term" value="F:protein homodimerization activity"/>
    <property type="evidence" value="ECO:0007669"/>
    <property type="project" value="InterPro"/>
</dbReference>
<evidence type="ECO:0000256" key="6">
    <source>
        <dbReference type="ARBA" id="ARBA00023186"/>
    </source>
</evidence>
<dbReference type="STRING" id="218851.A0A2G5DUU2"/>
<dbReference type="EMBL" id="KZ305031">
    <property type="protein sequence ID" value="PIA47293.1"/>
    <property type="molecule type" value="Genomic_DNA"/>
</dbReference>
<keyword evidence="12" id="KW-1185">Reference proteome</keyword>
<evidence type="ECO:0000256" key="2">
    <source>
        <dbReference type="ARBA" id="ARBA00009054"/>
    </source>
</evidence>
<comment type="function">
    <text evidence="7">Essential component of the PAM complex, a complex required for the translocation of transit peptide-containing proteins from the inner membrane into the mitochondrial matrix in an ATP-dependent manner.</text>
</comment>
<evidence type="ECO:0000256" key="9">
    <source>
        <dbReference type="SAM" id="Coils"/>
    </source>
</evidence>
<evidence type="ECO:0000256" key="3">
    <source>
        <dbReference type="ARBA" id="ARBA00011738"/>
    </source>
</evidence>
<dbReference type="HAMAP" id="MF_01151">
    <property type="entry name" value="GrpE"/>
    <property type="match status" value="1"/>
</dbReference>
<dbReference type="InterPro" id="IPR013805">
    <property type="entry name" value="GrpE_CC"/>
</dbReference>
<name>A0A2G5DUU2_AQUCA</name>
<evidence type="ECO:0000256" key="10">
    <source>
        <dbReference type="SAM" id="MobiDB-lite"/>
    </source>
</evidence>
<feature type="region of interest" description="Disordered" evidence="10">
    <location>
        <begin position="277"/>
        <end position="303"/>
    </location>
</feature>
<dbReference type="SUPFAM" id="SSF58014">
    <property type="entry name" value="Coiled-coil domain of nucleotide exchange factor GrpE"/>
    <property type="match status" value="1"/>
</dbReference>
<keyword evidence="7" id="KW-0496">Mitochondrion</keyword>